<organism evidence="3 4">
    <name type="scientific">Flectobacillus rivi</name>
    <dbReference type="NCBI Taxonomy" id="2984209"/>
    <lineage>
        <taxon>Bacteria</taxon>
        <taxon>Pseudomonadati</taxon>
        <taxon>Bacteroidota</taxon>
        <taxon>Cytophagia</taxon>
        <taxon>Cytophagales</taxon>
        <taxon>Flectobacillaceae</taxon>
        <taxon>Flectobacillus</taxon>
    </lineage>
</organism>
<comment type="caution">
    <text evidence="3">The sequence shown here is derived from an EMBL/GenBank/DDBJ whole genome shotgun (WGS) entry which is preliminary data.</text>
</comment>
<dbReference type="InterPro" id="IPR026444">
    <property type="entry name" value="Secre_tail"/>
</dbReference>
<evidence type="ECO:0000313" key="4">
    <source>
        <dbReference type="Proteomes" id="UP001225761"/>
    </source>
</evidence>
<dbReference type="InterPro" id="IPR013783">
    <property type="entry name" value="Ig-like_fold"/>
</dbReference>
<gene>
    <name evidence="3" type="ORF">QM481_00190</name>
</gene>
<evidence type="ECO:0000259" key="2">
    <source>
        <dbReference type="Pfam" id="PF18962"/>
    </source>
</evidence>
<protein>
    <submittedName>
        <fullName evidence="3">T9SS type A sorting domain-containing protein</fullName>
    </submittedName>
</protein>
<feature type="signal peptide" evidence="1">
    <location>
        <begin position="1"/>
        <end position="20"/>
    </location>
</feature>
<proteinExistence type="predicted"/>
<feature type="domain" description="Secretion system C-terminal sorting" evidence="2">
    <location>
        <begin position="700"/>
        <end position="768"/>
    </location>
</feature>
<evidence type="ECO:0000313" key="3">
    <source>
        <dbReference type="EMBL" id="MDI9872923.1"/>
    </source>
</evidence>
<dbReference type="RefSeq" id="WP_283380178.1">
    <property type="nucleotide sequence ID" value="NZ_JASHIE010000001.1"/>
</dbReference>
<feature type="chain" id="PRO_5047138164" evidence="1">
    <location>
        <begin position="21"/>
        <end position="769"/>
    </location>
</feature>
<dbReference type="NCBIfam" id="TIGR04183">
    <property type="entry name" value="Por_Secre_tail"/>
    <property type="match status" value="1"/>
</dbReference>
<keyword evidence="1" id="KW-0732">Signal</keyword>
<reference evidence="3 4" key="1">
    <citation type="submission" date="2023-05" db="EMBL/GenBank/DDBJ databases">
        <title>Novel species of genus Flectobacillus isolated from stream in China.</title>
        <authorList>
            <person name="Lu H."/>
        </authorList>
    </citation>
    <scope>NUCLEOTIDE SEQUENCE [LARGE SCALE GENOMIC DNA]</scope>
    <source>
        <strain evidence="3 4">LFS242W</strain>
    </source>
</reference>
<sequence length="769" mass="85798">MKKITFLFAILLAMCGAAFGQTAPKLLWERQDLYLENDVPYTLLDVTPSGKTIVTVLSGFTGQTMGYRIFDKDGNELNFPYGKVFSKLKRGNKVSWIATQDSLLIFDKELSLIKAVKHSMTSVLASSEVTDGLVFYAEKTIYKYSFTGVLLWQYNASQKIEGFANSKLTLFRLEGGEYLYLDSFGKEKVKVPTMGASGAGFGGGAMSVIKSPDAGFWLIGSKEVYRYDSTGIRIGYVDFVKEKIDSNPYFSQKGSIVTSNNEEVTTNSIVLVHQKQDGFYLIKIDKSGQYQTLSFKDSNLYGAYEPSTYRIDDDRVMFQINGNSGGKFIGFGNFKAANANWVKQLTSTDYFSGFSGNVFSVLKEKPKVSPTDNLAFNEVIGYDLDGTVKWSFKDETITYPQVLADLMYINHGAFYSKIRLSDGGLIWKKSKPTNSHNAYHFFVNDKEGNDYWIYSKDYGVETKIDFISKSTLATTLFFEYPKNYYPLRSNYFIDSQNKTLTTITSGEDDTITMHRLRKYATKCFYHANASIDVSGAAEVCSGTQVQLSVVQQDGSSYQWQKDGQNIASANSNIYKVNLSGSYSVIIQDPLCQSASISNPVKVTIKPTPEASITTDIKGTVYEPFKVKMNANTGSGLTYQWLRNDSLIASASSSIYEAQVSGEYRVKVTKEGCSQLSAPLKISIAIPLGTEADFGSEQLKIYPNPSHGDFTLVLPNTLKNAELQLFDSIGRSYPLTFNDNQIHTEMLSRGMYFLKIIQGNRSVTHKVMIE</sequence>
<evidence type="ECO:0000256" key="1">
    <source>
        <dbReference type="SAM" id="SignalP"/>
    </source>
</evidence>
<dbReference type="Pfam" id="PF18962">
    <property type="entry name" value="Por_Secre_tail"/>
    <property type="match status" value="1"/>
</dbReference>
<dbReference type="EMBL" id="JASHIE010000001">
    <property type="protein sequence ID" value="MDI9872923.1"/>
    <property type="molecule type" value="Genomic_DNA"/>
</dbReference>
<dbReference type="Proteomes" id="UP001225761">
    <property type="component" value="Unassembled WGS sequence"/>
</dbReference>
<dbReference type="Gene3D" id="2.60.40.10">
    <property type="entry name" value="Immunoglobulins"/>
    <property type="match status" value="2"/>
</dbReference>
<name>A0ABT6YVS5_9BACT</name>
<keyword evidence="4" id="KW-1185">Reference proteome</keyword>
<accession>A0ABT6YVS5</accession>